<dbReference type="SUPFAM" id="SSF141868">
    <property type="entry name" value="EAL domain-like"/>
    <property type="match status" value="1"/>
</dbReference>
<protein>
    <recommendedName>
        <fullName evidence="1">EAL domain-containing protein</fullName>
    </recommendedName>
</protein>
<evidence type="ECO:0000313" key="3">
    <source>
        <dbReference type="Proteomes" id="UP000077748"/>
    </source>
</evidence>
<dbReference type="AlphaFoldDB" id="A0A1A9K9M1"/>
<organism evidence="2 3">
    <name type="scientific">Pseudomonas citronellolis</name>
    <dbReference type="NCBI Taxonomy" id="53408"/>
    <lineage>
        <taxon>Bacteria</taxon>
        <taxon>Pseudomonadati</taxon>
        <taxon>Pseudomonadota</taxon>
        <taxon>Gammaproteobacteria</taxon>
        <taxon>Pseudomonadales</taxon>
        <taxon>Pseudomonadaceae</taxon>
        <taxon>Pseudomonas</taxon>
    </lineage>
</organism>
<name>A0A1A9K9M1_9PSED</name>
<evidence type="ECO:0000259" key="1">
    <source>
        <dbReference type="PROSITE" id="PS50883"/>
    </source>
</evidence>
<dbReference type="RefSeq" id="WP_064582482.1">
    <property type="nucleotide sequence ID" value="NZ_CP015878.1"/>
</dbReference>
<feature type="domain" description="EAL" evidence="1">
    <location>
        <begin position="126"/>
        <end position="379"/>
    </location>
</feature>
<dbReference type="InterPro" id="IPR001633">
    <property type="entry name" value="EAL_dom"/>
</dbReference>
<dbReference type="Gene3D" id="3.20.20.450">
    <property type="entry name" value="EAL domain"/>
    <property type="match status" value="1"/>
</dbReference>
<dbReference type="PANTHER" id="PTHR33121">
    <property type="entry name" value="CYCLIC DI-GMP PHOSPHODIESTERASE PDEF"/>
    <property type="match status" value="1"/>
</dbReference>
<dbReference type="CDD" id="cd01948">
    <property type="entry name" value="EAL"/>
    <property type="match status" value="1"/>
</dbReference>
<accession>A0A1A9K9M1</accession>
<dbReference type="InterPro" id="IPR035919">
    <property type="entry name" value="EAL_sf"/>
</dbReference>
<sequence>MPQHSLSALLLSSETSRRAYASQLRRECPNALILSARDCQHARALLQQFGPVDVALCEAQPNPERLAFLQQARRGRKFRSLLLLAGNPAIERGMRHWAQLRGIPLIDRLADYSPALGMLDADVVAEPPSAEDLRLGLWHREFQAYVQPKFDLRSGAVRAVEVLARWQHPFRGLLAPASFIPLMSREGLLDDLLFDLLEQGLACQLELHRQGHDLAFAFNLSLGQASDAALIQRLVERLWQHPLPLSQLTLEITEDGPASAGATCVENLIQLSLLGVRLSIDDFGTQHSSLLRLCQLPFDEIKLAAEFTRQIADSEHYRSVARHVLALAGELGMQLVVEGIETEAQRHCLVDMGVRTGQGYLRAEPFRAEHLADWLQQKARGTGFATV</sequence>
<dbReference type="PANTHER" id="PTHR33121:SF70">
    <property type="entry name" value="SIGNALING PROTEIN YKOW"/>
    <property type="match status" value="1"/>
</dbReference>
<dbReference type="PROSITE" id="PS50883">
    <property type="entry name" value="EAL"/>
    <property type="match status" value="1"/>
</dbReference>
<dbReference type="Proteomes" id="UP000077748">
    <property type="component" value="Chromosome"/>
</dbReference>
<dbReference type="EMBL" id="CP015878">
    <property type="protein sequence ID" value="ANI14141.1"/>
    <property type="molecule type" value="Genomic_DNA"/>
</dbReference>
<reference evidence="2 3" key="1">
    <citation type="submission" date="2016-05" db="EMBL/GenBank/DDBJ databases">
        <title>Genome Sequence of Pseudomonas citronellolis Strain SJTE-3, an Estrogens and Persistent Organic Pollutants degradation strain.</title>
        <authorList>
            <person name="Liang R."/>
        </authorList>
    </citation>
    <scope>NUCLEOTIDE SEQUENCE [LARGE SCALE GENOMIC DNA]</scope>
    <source>
        <strain evidence="2 3">SJTE-3</strain>
    </source>
</reference>
<proteinExistence type="predicted"/>
<dbReference type="SMART" id="SM00052">
    <property type="entry name" value="EAL"/>
    <property type="match status" value="1"/>
</dbReference>
<gene>
    <name evidence="2" type="ORF">A9C11_09195</name>
</gene>
<dbReference type="Pfam" id="PF00563">
    <property type="entry name" value="EAL"/>
    <property type="match status" value="1"/>
</dbReference>
<dbReference type="InterPro" id="IPR050706">
    <property type="entry name" value="Cyclic-di-GMP_PDE-like"/>
</dbReference>
<dbReference type="GO" id="GO:0071111">
    <property type="term" value="F:cyclic-guanylate-specific phosphodiesterase activity"/>
    <property type="evidence" value="ECO:0007669"/>
    <property type="project" value="InterPro"/>
</dbReference>
<evidence type="ECO:0000313" key="2">
    <source>
        <dbReference type="EMBL" id="ANI14141.1"/>
    </source>
</evidence>